<proteinExistence type="predicted"/>
<protein>
    <submittedName>
        <fullName evidence="1">Uncharacterized protein</fullName>
    </submittedName>
</protein>
<keyword evidence="2" id="KW-1185">Reference proteome</keyword>
<reference evidence="1" key="1">
    <citation type="submission" date="2021-04" db="EMBL/GenBank/DDBJ databases">
        <title>Biosynthetic gene clusters of Dactylosporangioum roseum.</title>
        <authorList>
            <person name="Hartkoorn R.C."/>
            <person name="Beaudoing E."/>
            <person name="Hot D."/>
            <person name="Moureu S."/>
        </authorList>
    </citation>
    <scope>NUCLEOTIDE SEQUENCE</scope>
    <source>
        <strain evidence="1">NRRL B-16295</strain>
    </source>
</reference>
<dbReference type="RefSeq" id="WP_260727129.1">
    <property type="nucleotide sequence ID" value="NZ_BAAABS010000033.1"/>
</dbReference>
<gene>
    <name evidence="1" type="ORF">Drose_05710</name>
</gene>
<dbReference type="EMBL" id="CP073721">
    <property type="protein sequence ID" value="UWZ37766.1"/>
    <property type="molecule type" value="Genomic_DNA"/>
</dbReference>
<dbReference type="Proteomes" id="UP001058271">
    <property type="component" value="Chromosome"/>
</dbReference>
<name>A0ABY5Z6V7_9ACTN</name>
<organism evidence="1 2">
    <name type="scientific">Dactylosporangium roseum</name>
    <dbReference type="NCBI Taxonomy" id="47989"/>
    <lineage>
        <taxon>Bacteria</taxon>
        <taxon>Bacillati</taxon>
        <taxon>Actinomycetota</taxon>
        <taxon>Actinomycetes</taxon>
        <taxon>Micromonosporales</taxon>
        <taxon>Micromonosporaceae</taxon>
        <taxon>Dactylosporangium</taxon>
    </lineage>
</organism>
<evidence type="ECO:0000313" key="2">
    <source>
        <dbReference type="Proteomes" id="UP001058271"/>
    </source>
</evidence>
<evidence type="ECO:0000313" key="1">
    <source>
        <dbReference type="EMBL" id="UWZ37766.1"/>
    </source>
</evidence>
<accession>A0ABY5Z6V7</accession>
<sequence>MSASEWGVDPELDPRSFEAAVQWRAVREAENIVYRAEHAPGPMERFTSSLFEQVRQARDEELAE</sequence>